<proteinExistence type="predicted"/>
<evidence type="ECO:0000313" key="3">
    <source>
        <dbReference type="EMBL" id="SFQ02409.1"/>
    </source>
</evidence>
<keyword evidence="4" id="KW-1185">Reference proteome</keyword>
<evidence type="ECO:0000259" key="2">
    <source>
        <dbReference type="Pfam" id="PF17116"/>
    </source>
</evidence>
<organism evidence="3 4">
    <name type="scientific">Parafilimonas terrae</name>
    <dbReference type="NCBI Taxonomy" id="1465490"/>
    <lineage>
        <taxon>Bacteria</taxon>
        <taxon>Pseudomonadati</taxon>
        <taxon>Bacteroidota</taxon>
        <taxon>Chitinophagia</taxon>
        <taxon>Chitinophagales</taxon>
        <taxon>Chitinophagaceae</taxon>
        <taxon>Parafilimonas</taxon>
    </lineage>
</organism>
<dbReference type="AlphaFoldDB" id="A0A1I5V4H2"/>
<sequence>MKKTAFAFIAILLFTFNLHAQQPDKIYMPNIHGVKLFLTGNQDAYPVIKLNAVSSLELHFDDLGGGIKSYNYTYVLCDANWQPANLSPFDYLQGFTQGKLMQYRNSSVAKTKYVHYQALLPEKNCLPKLSGNYLLKVYLNGDTSKLAFTRRVLVLNDMVAVGVKITQPFNTQLFRTHQKLQFTVDKTKLNINNPQQQLKVVVLQNFRWDNAVMNIQPTFMRGNAYEYNNETSLVFPGGRPYRWVDLRSFRFQSERVDSVDQNIVPFNVWLRPDMQRTGIRYVSYVDRNGFFEVSTTDVNNPWTQGDYANVHFTFVPKNINALAGRKVYMTGELATGVCDDNICELDFNADKGVFEKTLLLKNGYYYYTYVTKAPGSKNNATETADTEGDFSETENTYTILVYYRSLSDRADQLVSAVTVDSRNLTQQ</sequence>
<feature type="domain" description="Type 9 secretion system plug protein N-terminal" evidence="2">
    <location>
        <begin position="31"/>
        <end position="155"/>
    </location>
</feature>
<dbReference type="Pfam" id="PF17116">
    <property type="entry name" value="T9SS_plug_1st"/>
    <property type="match status" value="1"/>
</dbReference>
<dbReference type="InterPro" id="IPR031345">
    <property type="entry name" value="T9SS_Plug_N"/>
</dbReference>
<evidence type="ECO:0000256" key="1">
    <source>
        <dbReference type="SAM" id="SignalP"/>
    </source>
</evidence>
<reference evidence="3 4" key="1">
    <citation type="submission" date="2016-10" db="EMBL/GenBank/DDBJ databases">
        <authorList>
            <person name="de Groot N.N."/>
        </authorList>
    </citation>
    <scope>NUCLEOTIDE SEQUENCE [LARGE SCALE GENOMIC DNA]</scope>
    <source>
        <strain evidence="3 4">DSM 28286</strain>
    </source>
</reference>
<dbReference type="OrthoDB" id="1522602at2"/>
<dbReference type="Proteomes" id="UP000199031">
    <property type="component" value="Unassembled WGS sequence"/>
</dbReference>
<dbReference type="EMBL" id="FOXQ01000004">
    <property type="protein sequence ID" value="SFQ02409.1"/>
    <property type="molecule type" value="Genomic_DNA"/>
</dbReference>
<feature type="chain" id="PRO_5011665109" description="Type 9 secretion system plug protein N-terminal domain-containing protein" evidence="1">
    <location>
        <begin position="21"/>
        <end position="427"/>
    </location>
</feature>
<keyword evidence="1" id="KW-0732">Signal</keyword>
<name>A0A1I5V4H2_9BACT</name>
<accession>A0A1I5V4H2</accession>
<feature type="signal peptide" evidence="1">
    <location>
        <begin position="1"/>
        <end position="20"/>
    </location>
</feature>
<dbReference type="STRING" id="1465490.SAMN05444277_104206"/>
<protein>
    <recommendedName>
        <fullName evidence="2">Type 9 secretion system plug protein N-terminal domain-containing protein</fullName>
    </recommendedName>
</protein>
<evidence type="ECO:0000313" key="4">
    <source>
        <dbReference type="Proteomes" id="UP000199031"/>
    </source>
</evidence>
<dbReference type="RefSeq" id="WP_090657485.1">
    <property type="nucleotide sequence ID" value="NZ_FOXQ01000004.1"/>
</dbReference>
<gene>
    <name evidence="3" type="ORF">SAMN05444277_104206</name>
</gene>